<dbReference type="GO" id="GO:0008233">
    <property type="term" value="F:peptidase activity"/>
    <property type="evidence" value="ECO:0007669"/>
    <property type="project" value="UniProtKB-KW"/>
</dbReference>
<evidence type="ECO:0000256" key="8">
    <source>
        <dbReference type="ARBA" id="ARBA00022989"/>
    </source>
</evidence>
<dbReference type="RefSeq" id="WP_101693365.1">
    <property type="nucleotide sequence ID" value="NZ_JACOPR010000001.1"/>
</dbReference>
<dbReference type="InterPro" id="IPR036034">
    <property type="entry name" value="PDZ_sf"/>
</dbReference>
<dbReference type="InterPro" id="IPR008915">
    <property type="entry name" value="Peptidase_M50"/>
</dbReference>
<dbReference type="SUPFAM" id="SSF50156">
    <property type="entry name" value="PDZ domain-like"/>
    <property type="match status" value="1"/>
</dbReference>
<dbReference type="PANTHER" id="PTHR42837:SF2">
    <property type="entry name" value="MEMBRANE METALLOPROTEASE ARASP2, CHLOROPLASTIC-RELATED"/>
    <property type="match status" value="1"/>
</dbReference>
<keyword evidence="5 11" id="KW-0812">Transmembrane</keyword>
<keyword evidence="4 13" id="KW-0645">Protease</keyword>
<evidence type="ECO:0000256" key="6">
    <source>
        <dbReference type="ARBA" id="ARBA00022801"/>
    </source>
</evidence>
<keyword evidence="7" id="KW-0862">Zinc</keyword>
<evidence type="ECO:0000313" key="13">
    <source>
        <dbReference type="EMBL" id="MBC5729257.1"/>
    </source>
</evidence>
<evidence type="ECO:0000256" key="5">
    <source>
        <dbReference type="ARBA" id="ARBA00022692"/>
    </source>
</evidence>
<feature type="transmembrane region" description="Helical" evidence="11">
    <location>
        <begin position="89"/>
        <end position="110"/>
    </location>
</feature>
<evidence type="ECO:0000256" key="7">
    <source>
        <dbReference type="ARBA" id="ARBA00022833"/>
    </source>
</evidence>
<comment type="subcellular location">
    <subcellularLocation>
        <location evidence="2">Membrane</location>
        <topology evidence="2">Multi-pass membrane protein</topology>
    </subcellularLocation>
</comment>
<evidence type="ECO:0000313" key="14">
    <source>
        <dbReference type="Proteomes" id="UP000660021"/>
    </source>
</evidence>
<dbReference type="CDD" id="cd06163">
    <property type="entry name" value="S2P-M50_PDZ_RseP-like"/>
    <property type="match status" value="1"/>
</dbReference>
<evidence type="ECO:0000256" key="9">
    <source>
        <dbReference type="ARBA" id="ARBA00023049"/>
    </source>
</evidence>
<comment type="cofactor">
    <cofactor evidence="1">
        <name>Zn(2+)</name>
        <dbReference type="ChEBI" id="CHEBI:29105"/>
    </cofactor>
</comment>
<dbReference type="GO" id="GO:0006508">
    <property type="term" value="P:proteolysis"/>
    <property type="evidence" value="ECO:0007669"/>
    <property type="project" value="UniProtKB-KW"/>
</dbReference>
<proteinExistence type="inferred from homology"/>
<dbReference type="EMBL" id="JACOPR010000001">
    <property type="protein sequence ID" value="MBC5729257.1"/>
    <property type="molecule type" value="Genomic_DNA"/>
</dbReference>
<gene>
    <name evidence="13" type="ORF">H8S34_00210</name>
</gene>
<evidence type="ECO:0000256" key="2">
    <source>
        <dbReference type="ARBA" id="ARBA00004141"/>
    </source>
</evidence>
<evidence type="ECO:0000259" key="12">
    <source>
        <dbReference type="Pfam" id="PF02163"/>
    </source>
</evidence>
<keyword evidence="14" id="KW-1185">Reference proteome</keyword>
<keyword evidence="8 11" id="KW-1133">Transmembrane helix</keyword>
<evidence type="ECO:0000256" key="3">
    <source>
        <dbReference type="ARBA" id="ARBA00007931"/>
    </source>
</evidence>
<feature type="transmembrane region" description="Helical" evidence="11">
    <location>
        <begin position="275"/>
        <end position="293"/>
    </location>
</feature>
<protein>
    <submittedName>
        <fullName evidence="13">Site-2 protease family protein</fullName>
    </submittedName>
</protein>
<dbReference type="InterPro" id="IPR004387">
    <property type="entry name" value="Pept_M50_Zn"/>
</dbReference>
<dbReference type="Pfam" id="PF02163">
    <property type="entry name" value="Peptidase_M50"/>
    <property type="match status" value="1"/>
</dbReference>
<organism evidence="13 14">
    <name type="scientific">Pseudoflavonifractor hominis</name>
    <dbReference type="NCBI Taxonomy" id="2763059"/>
    <lineage>
        <taxon>Bacteria</taxon>
        <taxon>Bacillati</taxon>
        <taxon>Bacillota</taxon>
        <taxon>Clostridia</taxon>
        <taxon>Eubacteriales</taxon>
        <taxon>Oscillospiraceae</taxon>
        <taxon>Pseudoflavonifractor</taxon>
    </lineage>
</organism>
<evidence type="ECO:0000256" key="10">
    <source>
        <dbReference type="ARBA" id="ARBA00023136"/>
    </source>
</evidence>
<evidence type="ECO:0000256" key="11">
    <source>
        <dbReference type="SAM" id="Phobius"/>
    </source>
</evidence>
<sequence>MLYILIAILMFGLLIAVHEFGHFFTAKLLGVKVNEFSIGMGPELFSRKKGETQYSLRLLPIGGFCAMEGEEGDSSDPRSFENKAAWRKVIILVAGSFMNFLTGVVILLLLSIPARAYLLPVVSSFSEGYGLEDSGLQIGDRFLEIDGHPVWIFGDAKLLLDRAGDTVDVVVERDGARVVLDDLHIPYQERQTEQGMTRLRGINLGAVERPATLLVKVEMSVKQSLDYVRMVWFSLGDLIRGAVGFQDLSGPIGIVNTIGEVGSQSATPMQAVQNVMSLVAFIAINLAVMNLLPIPALDGGRIFFLLINTVVTLFTHKKLDPKYENAVNVAGFFCLLALMAVVAVNDVYKLIQ</sequence>
<dbReference type="Gene3D" id="2.30.42.10">
    <property type="match status" value="1"/>
</dbReference>
<feature type="domain" description="Peptidase M50" evidence="12">
    <location>
        <begin position="7"/>
        <end position="338"/>
    </location>
</feature>
<reference evidence="13 14" key="1">
    <citation type="submission" date="2020-08" db="EMBL/GenBank/DDBJ databases">
        <title>Genome public.</title>
        <authorList>
            <person name="Liu C."/>
            <person name="Sun Q."/>
        </authorList>
    </citation>
    <scope>NUCLEOTIDE SEQUENCE [LARGE SCALE GENOMIC DNA]</scope>
    <source>
        <strain evidence="13 14">New-38</strain>
    </source>
</reference>
<accession>A0ABR7HP81</accession>
<dbReference type="Proteomes" id="UP000660021">
    <property type="component" value="Unassembled WGS sequence"/>
</dbReference>
<keyword evidence="10 11" id="KW-0472">Membrane</keyword>
<evidence type="ECO:0000256" key="4">
    <source>
        <dbReference type="ARBA" id="ARBA00022670"/>
    </source>
</evidence>
<evidence type="ECO:0000256" key="1">
    <source>
        <dbReference type="ARBA" id="ARBA00001947"/>
    </source>
</evidence>
<keyword evidence="9" id="KW-0482">Metalloprotease</keyword>
<keyword evidence="6" id="KW-0378">Hydrolase</keyword>
<comment type="similarity">
    <text evidence="3">Belongs to the peptidase M50B family.</text>
</comment>
<name>A0ABR7HP81_9FIRM</name>
<comment type="caution">
    <text evidence="13">The sequence shown here is derived from an EMBL/GenBank/DDBJ whole genome shotgun (WGS) entry which is preliminary data.</text>
</comment>
<feature type="transmembrane region" description="Helical" evidence="11">
    <location>
        <begin position="327"/>
        <end position="348"/>
    </location>
</feature>
<dbReference type="PANTHER" id="PTHR42837">
    <property type="entry name" value="REGULATOR OF SIGMA-E PROTEASE RSEP"/>
    <property type="match status" value="1"/>
</dbReference>